<evidence type="ECO:0000256" key="3">
    <source>
        <dbReference type="ARBA" id="ARBA00023163"/>
    </source>
</evidence>
<reference evidence="8" key="1">
    <citation type="submission" date="2020-01" db="EMBL/GenBank/DDBJ databases">
        <title>Genome sequence of Kobresia littledalei, the first chromosome-level genome in the family Cyperaceae.</title>
        <authorList>
            <person name="Qu G."/>
        </authorList>
    </citation>
    <scope>NUCLEOTIDE SEQUENCE</scope>
    <source>
        <strain evidence="8">C.B.Clarke</strain>
        <tissue evidence="8">Leaf</tissue>
    </source>
</reference>
<feature type="compositionally biased region" description="Basic and acidic residues" evidence="6">
    <location>
        <begin position="89"/>
        <end position="101"/>
    </location>
</feature>
<keyword evidence="2" id="KW-0238">DNA-binding</keyword>
<organism evidence="8 9">
    <name type="scientific">Carex littledalei</name>
    <dbReference type="NCBI Taxonomy" id="544730"/>
    <lineage>
        <taxon>Eukaryota</taxon>
        <taxon>Viridiplantae</taxon>
        <taxon>Streptophyta</taxon>
        <taxon>Embryophyta</taxon>
        <taxon>Tracheophyta</taxon>
        <taxon>Spermatophyta</taxon>
        <taxon>Magnoliopsida</taxon>
        <taxon>Liliopsida</taxon>
        <taxon>Poales</taxon>
        <taxon>Cyperaceae</taxon>
        <taxon>Cyperoideae</taxon>
        <taxon>Cariceae</taxon>
        <taxon>Carex</taxon>
        <taxon>Carex subgen. Euthyceras</taxon>
    </lineage>
</organism>
<keyword evidence="4" id="KW-0539">Nucleus</keyword>
<dbReference type="InterPro" id="IPR001005">
    <property type="entry name" value="SANT/Myb"/>
</dbReference>
<dbReference type="Proteomes" id="UP000623129">
    <property type="component" value="Unassembled WGS sequence"/>
</dbReference>
<dbReference type="Pfam" id="PF03514">
    <property type="entry name" value="GRAS"/>
    <property type="match status" value="1"/>
</dbReference>
<dbReference type="InterPro" id="IPR009057">
    <property type="entry name" value="Homeodomain-like_sf"/>
</dbReference>
<evidence type="ECO:0000259" key="7">
    <source>
        <dbReference type="PROSITE" id="PS51294"/>
    </source>
</evidence>
<name>A0A833RF98_9POAL</name>
<dbReference type="PANTHER" id="PTHR31636">
    <property type="entry name" value="OSJNBA0084A10.13 PROTEIN-RELATED"/>
    <property type="match status" value="1"/>
</dbReference>
<evidence type="ECO:0000256" key="6">
    <source>
        <dbReference type="SAM" id="MobiDB-lite"/>
    </source>
</evidence>
<dbReference type="Gene3D" id="1.10.10.60">
    <property type="entry name" value="Homeodomain-like"/>
    <property type="match status" value="1"/>
</dbReference>
<keyword evidence="1" id="KW-0805">Transcription regulation</keyword>
<dbReference type="EMBL" id="SWLB01000009">
    <property type="protein sequence ID" value="KAF3334309.1"/>
    <property type="molecule type" value="Genomic_DNA"/>
</dbReference>
<feature type="region of interest" description="Disordered" evidence="6">
    <location>
        <begin position="85"/>
        <end position="123"/>
    </location>
</feature>
<dbReference type="InterPro" id="IPR005202">
    <property type="entry name" value="TF_GRAS"/>
</dbReference>
<protein>
    <submittedName>
        <fullName evidence="8">Scarecrow-like protein 9</fullName>
    </submittedName>
</protein>
<gene>
    <name evidence="8" type="ORF">FCM35_KLT20913</name>
</gene>
<dbReference type="NCBIfam" id="TIGR01557">
    <property type="entry name" value="myb_SHAQKYF"/>
    <property type="match status" value="1"/>
</dbReference>
<feature type="region of interest" description="Disordered" evidence="6">
    <location>
        <begin position="359"/>
        <end position="387"/>
    </location>
</feature>
<dbReference type="Pfam" id="PF00249">
    <property type="entry name" value="Myb_DNA-binding"/>
    <property type="match status" value="1"/>
</dbReference>
<evidence type="ECO:0000256" key="1">
    <source>
        <dbReference type="ARBA" id="ARBA00023015"/>
    </source>
</evidence>
<feature type="region of interest" description="Leucine repeat II (LRII)" evidence="5">
    <location>
        <begin position="616"/>
        <end position="648"/>
    </location>
</feature>
<dbReference type="PROSITE" id="PS51294">
    <property type="entry name" value="HTH_MYB"/>
    <property type="match status" value="1"/>
</dbReference>
<feature type="domain" description="HTH myb-type" evidence="7">
    <location>
        <begin position="28"/>
        <end position="88"/>
    </location>
</feature>
<dbReference type="InterPro" id="IPR025756">
    <property type="entry name" value="Myb_CC_LHEQLE"/>
</dbReference>
<dbReference type="PROSITE" id="PS50985">
    <property type="entry name" value="GRAS"/>
    <property type="match status" value="1"/>
</dbReference>
<dbReference type="InterPro" id="IPR006447">
    <property type="entry name" value="Myb_dom_plants"/>
</dbReference>
<comment type="caution">
    <text evidence="8">The sequence shown here is derived from an EMBL/GenBank/DDBJ whole genome shotgun (WGS) entry which is preliminary data.</text>
</comment>
<dbReference type="SUPFAM" id="SSF46689">
    <property type="entry name" value="Homeodomain-like"/>
    <property type="match status" value="1"/>
</dbReference>
<evidence type="ECO:0000256" key="4">
    <source>
        <dbReference type="ARBA" id="ARBA00023242"/>
    </source>
</evidence>
<accession>A0A833RF98</accession>
<comment type="similarity">
    <text evidence="5">Belongs to the GRAS family.</text>
</comment>
<feature type="region of interest" description="Leucine repeat I (LRI)" evidence="5">
    <location>
        <begin position="456"/>
        <end position="516"/>
    </location>
</feature>
<dbReference type="InterPro" id="IPR017930">
    <property type="entry name" value="Myb_dom"/>
</dbReference>
<dbReference type="FunFam" id="1.10.10.60:FF:000002">
    <property type="entry name" value="Myb family transcription factor"/>
    <property type="match status" value="1"/>
</dbReference>
<comment type="caution">
    <text evidence="5">Lacks conserved residue(s) required for the propagation of feature annotation.</text>
</comment>
<keyword evidence="3" id="KW-0804">Transcription</keyword>
<evidence type="ECO:0000256" key="5">
    <source>
        <dbReference type="PROSITE-ProRule" id="PRU01191"/>
    </source>
</evidence>
<dbReference type="GO" id="GO:0003677">
    <property type="term" value="F:DNA binding"/>
    <property type="evidence" value="ECO:0007669"/>
    <property type="project" value="UniProtKB-KW"/>
</dbReference>
<evidence type="ECO:0000313" key="9">
    <source>
        <dbReference type="Proteomes" id="UP000623129"/>
    </source>
</evidence>
<feature type="short sequence motif" description="VHIID" evidence="5">
    <location>
        <begin position="566"/>
        <end position="570"/>
    </location>
</feature>
<dbReference type="AlphaFoldDB" id="A0A833RF98"/>
<evidence type="ECO:0000313" key="8">
    <source>
        <dbReference type="EMBL" id="KAF3334309.1"/>
    </source>
</evidence>
<dbReference type="Pfam" id="PF14379">
    <property type="entry name" value="Myb_CC_LHEQLE"/>
    <property type="match status" value="1"/>
</dbReference>
<feature type="compositionally biased region" description="Low complexity" evidence="6">
    <location>
        <begin position="108"/>
        <end position="119"/>
    </location>
</feature>
<proteinExistence type="inferred from homology"/>
<feature type="region of interest" description="SAW" evidence="5">
    <location>
        <begin position="754"/>
        <end position="836"/>
    </location>
</feature>
<feature type="region of interest" description="VHIID" evidence="5">
    <location>
        <begin position="535"/>
        <end position="600"/>
    </location>
</feature>
<keyword evidence="9" id="KW-1185">Reference proteome</keyword>
<dbReference type="OrthoDB" id="551907at2759"/>
<evidence type="ECO:0000256" key="2">
    <source>
        <dbReference type="ARBA" id="ARBA00023125"/>
    </source>
</evidence>
<sequence length="922" mass="104233">MFPKEAGFFEGSIDGTNLPRVGMCHTWSDPKPRLRWTADLHDRFVDAVKELGGPDKATPKTILKAMGIKGLTLYHLKSHLQKYRMGRLSTKESSDKTKDDCAGENQRSTASSSKSRSVSQEVNDKCNEAMRIQMELQRRLQEQLEVQRRLEVRIEAQGKYFNSMLETACNALLNMNMVGTDLPSIGNVPLELPTGEISECLSYQWLSPLMPSPNSFSSICFSDANPPSSIGFCQSPDFISSTDANLTRNSDCGDKFLDLDLTYINQLLMEEGTSDDGESYPDQHPAFIAAQKPFLEIIETSPINQPLLNSNGFTNSDCYFSGECNVGDKNQNPSIEFHGQFPDSSNMVVLAEDTREDNESFAADPGKGENRVISTGQKKHRWARDDTDPQEARCTKHSSTCTEEEVRGFFDRVLLCTGNNNCDFNAPPPGAVMELALPPGNKRGRKKGQRKQEEAVDLETLLIQCVQAVVTDDNRAANECLKQIRKHSSPYGNAGQRLAHYFAEGLQARLIGMGDEIYSSLAGSHSFTCDLLKAYQLYLTSCPFKKISHFFSTEVILDAVRGSKKLHVVDYGIYYGFQWPCFMQQLARMPGGPPRLRITGIDLPQPGFRPGKRIEETGSRLSEYAKIFNIPFEYRAIVAKWETVQVADLNIDGEEVLVVNCLYRLRNIVDETVSLDNPRTRVLNTIRKMNPAVFIHGVLNGSFGVPFFETRFREALFHYSTLFDMLETTTSRIDEHRLLIERNMFGREVINVISCEGSKRVERPETYKQWQVKNLRAGFKQLPLKEEVVSKAGYEVNKYFDNTIDMWVPCSVEYRIDCSFRFLLSLKILGSSSISRKLFALSLSSLYLAGQSQLLLFRDLLPSLSLSFPRDALHYSFAAIFPFRQHSSASPTRDFRLLQLQEIFFLLFLKNNIWSLIIIMIG</sequence>